<name>A0ABQ4PD46_9GAMM</name>
<keyword evidence="2" id="KW-1185">Reference proteome</keyword>
<evidence type="ECO:0000313" key="1">
    <source>
        <dbReference type="EMBL" id="GIU45450.1"/>
    </source>
</evidence>
<proteinExistence type="predicted"/>
<comment type="caution">
    <text evidence="1">The sequence shown here is derived from an EMBL/GenBank/DDBJ whole genome shotgun (WGS) entry which is preliminary data.</text>
</comment>
<dbReference type="EMBL" id="BPFB01000012">
    <property type="protein sequence ID" value="GIU45450.1"/>
    <property type="molecule type" value="Genomic_DNA"/>
</dbReference>
<accession>A0ABQ4PD46</accession>
<sequence length="64" mass="7212">MMNINEHSDFKITKVMKHCPECGENTEFHCGLRHFTGDDDGLMPAQFEVCQKCGFDFVTDGIVG</sequence>
<protein>
    <submittedName>
        <fullName evidence="1">Uncharacterized protein</fullName>
    </submittedName>
</protein>
<reference evidence="1 2" key="1">
    <citation type="submission" date="2021-05" db="EMBL/GenBank/DDBJ databases">
        <title>Molecular characterization for Shewanella algae harboring chromosomal blaOXA-55-like strains isolated from clinical and environment sample.</title>
        <authorList>
            <person name="Ohama Y."/>
            <person name="Aoki K."/>
            <person name="Harada S."/>
            <person name="Moriya K."/>
            <person name="Ishii Y."/>
            <person name="Tateda K."/>
        </authorList>
    </citation>
    <scope>NUCLEOTIDE SEQUENCE [LARGE SCALE GENOMIC DNA]</scope>
    <source>
        <strain evidence="1 2">LMG 23746</strain>
    </source>
</reference>
<dbReference type="Proteomes" id="UP000761574">
    <property type="component" value="Unassembled WGS sequence"/>
</dbReference>
<organism evidence="1 2">
    <name type="scientific">Shewanella algidipiscicola</name>
    <dbReference type="NCBI Taxonomy" id="614070"/>
    <lineage>
        <taxon>Bacteria</taxon>
        <taxon>Pseudomonadati</taxon>
        <taxon>Pseudomonadota</taxon>
        <taxon>Gammaproteobacteria</taxon>
        <taxon>Alteromonadales</taxon>
        <taxon>Shewanellaceae</taxon>
        <taxon>Shewanella</taxon>
    </lineage>
</organism>
<evidence type="ECO:0000313" key="2">
    <source>
        <dbReference type="Proteomes" id="UP000761574"/>
    </source>
</evidence>
<gene>
    <name evidence="1" type="ORF">TUM4630_13580</name>
</gene>